<dbReference type="InterPro" id="IPR039763">
    <property type="entry name" value="ARMT1"/>
</dbReference>
<dbReference type="PANTHER" id="PTHR12260">
    <property type="entry name" value="DAMAGE-CONTROL PHOSPHATASE ARMT1"/>
    <property type="match status" value="1"/>
</dbReference>
<dbReference type="InterPro" id="IPR002791">
    <property type="entry name" value="ARMT1-like_metal-bd"/>
</dbReference>
<accession>A0A8J7GCR4</accession>
<dbReference type="InterPro" id="IPR036075">
    <property type="entry name" value="ARMT-1-like_metal-bd_sf"/>
</dbReference>
<keyword evidence="5" id="KW-0378">Hydrolase</keyword>
<protein>
    <recommendedName>
        <fullName evidence="8">Damage-control phosphatase ARMT1-like metal-binding domain-containing protein</fullName>
    </recommendedName>
</protein>
<dbReference type="GO" id="GO:0046872">
    <property type="term" value="F:metal ion binding"/>
    <property type="evidence" value="ECO:0007669"/>
    <property type="project" value="UniProtKB-KW"/>
</dbReference>
<dbReference type="EMBL" id="JADOUF010000001">
    <property type="protein sequence ID" value="MBG6135236.1"/>
    <property type="molecule type" value="Genomic_DNA"/>
</dbReference>
<evidence type="ECO:0000256" key="2">
    <source>
        <dbReference type="ARBA" id="ARBA00001936"/>
    </source>
</evidence>
<evidence type="ECO:0000256" key="4">
    <source>
        <dbReference type="ARBA" id="ARBA00022723"/>
    </source>
</evidence>
<name>A0A8J7GCR4_9ACTN</name>
<dbReference type="PANTHER" id="PTHR12260:SF6">
    <property type="entry name" value="DAMAGE-CONTROL PHOSPHATASE ARMT1"/>
    <property type="match status" value="1"/>
</dbReference>
<gene>
    <name evidence="9" type="ORF">IW245_001430</name>
</gene>
<dbReference type="Pfam" id="PF01937">
    <property type="entry name" value="ARMT1-like_dom"/>
    <property type="match status" value="1"/>
</dbReference>
<comment type="cofactor">
    <cofactor evidence="2">
        <name>Mn(2+)</name>
        <dbReference type="ChEBI" id="CHEBI:29035"/>
    </cofactor>
</comment>
<evidence type="ECO:0000256" key="7">
    <source>
        <dbReference type="ARBA" id="ARBA00048809"/>
    </source>
</evidence>
<evidence type="ECO:0000256" key="1">
    <source>
        <dbReference type="ARBA" id="ARBA00001326"/>
    </source>
</evidence>
<dbReference type="SUPFAM" id="SSF111321">
    <property type="entry name" value="AF1104-like"/>
    <property type="match status" value="1"/>
</dbReference>
<dbReference type="AlphaFoldDB" id="A0A8J7GCR4"/>
<dbReference type="GO" id="GO:0006974">
    <property type="term" value="P:DNA damage response"/>
    <property type="evidence" value="ECO:0007669"/>
    <property type="project" value="TreeGrafter"/>
</dbReference>
<comment type="catalytic activity">
    <reaction evidence="7">
        <text>beta-D-fructose 6-phosphate = dihydroxyacetone + D-glyceraldehyde 3-phosphate</text>
        <dbReference type="Rhea" id="RHEA:28002"/>
        <dbReference type="ChEBI" id="CHEBI:16016"/>
        <dbReference type="ChEBI" id="CHEBI:57634"/>
        <dbReference type="ChEBI" id="CHEBI:59776"/>
    </reaction>
</comment>
<keyword evidence="10" id="KW-1185">Reference proteome</keyword>
<sequence>MSPADPTPQVVTPAVPGSFPWSVLHDRHPKLVAGVRDAHPYGPDQRRALDALVAESLTGVIARLPADAHDAARWETWGTGHYGRRWFDVPFLFAESYFYRRILDAVGYFAPGPWQGVDPYAYLKSAEARTSSPSTGSLRELLVAAVWGNRADLSFRIGQHGGPADEGSLVVDDSAALCAALEAGLGRELCLVADNAGGELLADLALVDHLLATGLSERVAVHVKPYPYFVSDALATDVAECVSVLDPATRDRLLAAAAEGRWTLRTHDFYRAPLSYHHAPEDLRAEWSAATLTVFKGDLNYRRLVGDAHWPALTPFADVVEYFPGPVAALRTLKCEVVVGLAAGTLAALDASGEEWRVTGAHGLLQTAGLDSRPGSSPAPG</sequence>
<reference evidence="9" key="1">
    <citation type="submission" date="2020-11" db="EMBL/GenBank/DDBJ databases">
        <title>Sequencing the genomes of 1000 actinobacteria strains.</title>
        <authorList>
            <person name="Klenk H.-P."/>
        </authorList>
    </citation>
    <scope>NUCLEOTIDE SEQUENCE</scope>
    <source>
        <strain evidence="9">DSM 45356</strain>
    </source>
</reference>
<dbReference type="Gene3D" id="3.40.50.10880">
    <property type="entry name" value="Uncharacterised protein PF01937, DUF89, domain 3"/>
    <property type="match status" value="1"/>
</dbReference>
<keyword evidence="4" id="KW-0479">Metal-binding</keyword>
<evidence type="ECO:0000256" key="6">
    <source>
        <dbReference type="ARBA" id="ARBA00023211"/>
    </source>
</evidence>
<proteinExistence type="inferred from homology"/>
<evidence type="ECO:0000256" key="3">
    <source>
        <dbReference type="ARBA" id="ARBA00009519"/>
    </source>
</evidence>
<dbReference type="Proteomes" id="UP000622552">
    <property type="component" value="Unassembled WGS sequence"/>
</dbReference>
<dbReference type="Gene3D" id="1.20.930.60">
    <property type="match status" value="1"/>
</dbReference>
<dbReference type="RefSeq" id="WP_197002373.1">
    <property type="nucleotide sequence ID" value="NZ_BONS01000003.1"/>
</dbReference>
<keyword evidence="6" id="KW-0464">Manganese</keyword>
<evidence type="ECO:0000313" key="10">
    <source>
        <dbReference type="Proteomes" id="UP000622552"/>
    </source>
</evidence>
<evidence type="ECO:0000259" key="8">
    <source>
        <dbReference type="Pfam" id="PF01937"/>
    </source>
</evidence>
<dbReference type="GO" id="GO:0016791">
    <property type="term" value="F:phosphatase activity"/>
    <property type="evidence" value="ECO:0007669"/>
    <property type="project" value="TreeGrafter"/>
</dbReference>
<comment type="caution">
    <text evidence="9">The sequence shown here is derived from an EMBL/GenBank/DDBJ whole genome shotgun (WGS) entry which is preliminary data.</text>
</comment>
<evidence type="ECO:0000313" key="9">
    <source>
        <dbReference type="EMBL" id="MBG6135236.1"/>
    </source>
</evidence>
<feature type="domain" description="Damage-control phosphatase ARMT1-like metal-binding" evidence="8">
    <location>
        <begin position="24"/>
        <end position="344"/>
    </location>
</feature>
<comment type="similarity">
    <text evidence="3">Belongs to the damage-control phosphatase family. Sugar phosphate phosphatase III subfamily.</text>
</comment>
<evidence type="ECO:0000256" key="5">
    <source>
        <dbReference type="ARBA" id="ARBA00022801"/>
    </source>
</evidence>
<comment type="catalytic activity">
    <reaction evidence="1">
        <text>beta-D-fructose 1-phosphate + H2O = D-fructose + phosphate</text>
        <dbReference type="Rhea" id="RHEA:35603"/>
        <dbReference type="ChEBI" id="CHEBI:15377"/>
        <dbReference type="ChEBI" id="CHEBI:37721"/>
        <dbReference type="ChEBI" id="CHEBI:43474"/>
        <dbReference type="ChEBI" id="CHEBI:138881"/>
    </reaction>
</comment>
<organism evidence="9 10">
    <name type="scientific">Longispora fulva</name>
    <dbReference type="NCBI Taxonomy" id="619741"/>
    <lineage>
        <taxon>Bacteria</taxon>
        <taxon>Bacillati</taxon>
        <taxon>Actinomycetota</taxon>
        <taxon>Actinomycetes</taxon>
        <taxon>Micromonosporales</taxon>
        <taxon>Micromonosporaceae</taxon>
        <taxon>Longispora</taxon>
    </lineage>
</organism>